<dbReference type="SUPFAM" id="SSF49265">
    <property type="entry name" value="Fibronectin type III"/>
    <property type="match status" value="1"/>
</dbReference>
<feature type="region of interest" description="Disordered" evidence="1">
    <location>
        <begin position="568"/>
        <end position="612"/>
    </location>
</feature>
<sequence length="1577" mass="171057">MAFIFDRDLFLVLLSLTVVTTLKEVYGAGITVAPTSANVSIYDTAKFNCEGTGNVLNWLVESAPLTDSIKQQRDISVTGPGGGPGNLSSVLTIIGLPVNNGIQIFCQTVSYPPFVQVVSGGTLTIRGISPVEDIQWSNDDQSLSWSPPSFYSDDIPLGTVPTYNVLVNGTSYINTTDTSVWLDTTELPCTNFTVSITASVGQYVSQGREYIFNIIQNHTIDKENLTMTFNEFSKTFDVNLTSSIHSNQSCKYMIVGTVKPNEGIEENTQAVEADDKEEMFSYRMIGLRPCTNYTALIETITNFLIPFSTYNVQDVLVSIEGNGSVSVQCVFVSGSTADGCHVIFTDTSNGRNEYFNITGSGNTIVSVSTSGVYNIIVRDVINGYIIPWNCVQPKQVSVTLSTTATSFNGGSAISSSSSSTAISSLTSDITTPSPTDIIGNDDTPGNADSLMVYVITSVVFIVFIMMIIISFTLCVVVVTKRKQKNKVTLNAEIAACHQPQAEMSHYQEIPIGTVSIDVSNDERSSGPTSEPVQGNIVDPYHVSSDELLAIRNGHSVQQDNSLVTTTLPQEGQTQDSSSSSSDSYGSPPNSAAPLIRHDNENTGNTDSTVTVSSSTATYAVIGRRTDTADVPPPTVQPVEYANVAGDISKKGVVNPYKIKSSDISDEAAEVPPPSYDDLGTITDPVIEPSTESSTVSPQAAPNDYSYSQAEEVSQMNGATTLCVTSPTKQTKYDSDNHSSSRWFENLIDDNIESTSLLVWKFTQHPHKDNNIAAATSTQDEEEAVDDCATMPLQNLDREEPGHFDVLIVPHYTPQDPQQLEVEEDINNEAYVCSFGKEENEEIKNEDKQALVKNNTEAEMKIEDNDECVLFLSLMIICLACEILLKEEKAQEEKALSKNNCNIGELDTQVNKQIEVEIFIDYACFTMDDAYITTDDDYDNITTDVYITTKVAIVNLALMEIETNVMAFLSSLTASFQKVFQYQPLIKCKNLATYNVQDVLVSTEGNGSVSVQCVFVSGSTADGCDVVFTDTDQESSCNVSLLLNQEPTLVTLPAGNYTVTAYDNINGSLYGPVIQYPSSIEIQATSTTPPKASEGTSITVSPTSSSASDITEPPTIITLPLEPATAHIDTEAIFTCEGTGDILNWLVESVSLTDSIKQQREVTVTTTNIGNTDFSSVLTVKAIPINDGLGIGCEVISYNLSNPFNPFNRVVSGSALTIRGISSVENLNINFTSNASLITWSPPLYFSNDIPHGSPVSYQVLVTDDERDIILDQTTPNTNITVPNVSECDTFNVSVTAILDQYTSIDDANKTNGSFSIAEYDAQPLIPSISFELGCPPSRSLVSLMDGNTEVTDIINETDHIIRFKLSPFRRYELTAVVENLRGKTRATYNTSISTFHTENIIINSSYTNGSVSVQCVFVSGSTADGCHVIFTDTSNGRNESFNITGLTLVALPAAGNYTVTAYDIINRALYGPAVFYTTLVEIIKVKPSTSTFSIIINTNADTGKSQTVPFHSSSLTTSVTEERIIINPAYAQVIPAPEFPHYVNSQSSKVLTNNNPAYETVLFNANNNDDLVYETVQ</sequence>
<dbReference type="InterPro" id="IPR003961">
    <property type="entry name" value="FN3_dom"/>
</dbReference>
<keyword evidence="2" id="KW-1133">Transmembrane helix</keyword>
<reference evidence="5" key="1">
    <citation type="submission" date="2017-05" db="UniProtKB">
        <authorList>
            <consortium name="EnsemblMetazoa"/>
        </authorList>
    </citation>
    <scope>IDENTIFICATION</scope>
</reference>
<feature type="chain" id="PRO_5010872464" description="Fibronectin type-III domain-containing protein" evidence="3">
    <location>
        <begin position="28"/>
        <end position="1577"/>
    </location>
</feature>
<feature type="compositionally biased region" description="Low complexity" evidence="1">
    <location>
        <begin position="1095"/>
        <end position="1110"/>
    </location>
</feature>
<evidence type="ECO:0000256" key="1">
    <source>
        <dbReference type="SAM" id="MobiDB-lite"/>
    </source>
</evidence>
<proteinExistence type="predicted"/>
<feature type="region of interest" description="Disordered" evidence="1">
    <location>
        <begin position="663"/>
        <end position="701"/>
    </location>
</feature>
<organism evidence="5">
    <name type="scientific">Amphimedon queenslandica</name>
    <name type="common">Sponge</name>
    <dbReference type="NCBI Taxonomy" id="400682"/>
    <lineage>
        <taxon>Eukaryota</taxon>
        <taxon>Metazoa</taxon>
        <taxon>Porifera</taxon>
        <taxon>Demospongiae</taxon>
        <taxon>Heteroscleromorpha</taxon>
        <taxon>Haplosclerida</taxon>
        <taxon>Niphatidae</taxon>
        <taxon>Amphimedon</taxon>
    </lineage>
</organism>
<evidence type="ECO:0000256" key="2">
    <source>
        <dbReference type="SAM" id="Phobius"/>
    </source>
</evidence>
<keyword evidence="3" id="KW-0732">Signal</keyword>
<keyword evidence="2" id="KW-0812">Transmembrane</keyword>
<protein>
    <recommendedName>
        <fullName evidence="4">Fibronectin type-III domain-containing protein</fullName>
    </recommendedName>
</protein>
<evidence type="ECO:0000259" key="4">
    <source>
        <dbReference type="PROSITE" id="PS50853"/>
    </source>
</evidence>
<feature type="transmembrane region" description="Helical" evidence="2">
    <location>
        <begin position="450"/>
        <end position="478"/>
    </location>
</feature>
<keyword evidence="2" id="KW-0472">Membrane</keyword>
<name>A0A1X7TYZ7_AMPQE</name>
<feature type="domain" description="Fibronectin type-III" evidence="4">
    <location>
        <begin position="1219"/>
        <end position="1319"/>
    </location>
</feature>
<feature type="region of interest" description="Disordered" evidence="1">
    <location>
        <begin position="517"/>
        <end position="537"/>
    </location>
</feature>
<feature type="signal peptide" evidence="3">
    <location>
        <begin position="1"/>
        <end position="27"/>
    </location>
</feature>
<feature type="compositionally biased region" description="Polar residues" evidence="1">
    <location>
        <begin position="689"/>
        <end position="701"/>
    </location>
</feature>
<dbReference type="EnsemblMetazoa" id="Aqu2.1.20491_001">
    <property type="protein sequence ID" value="Aqu2.1.20491_001"/>
    <property type="gene ID" value="Aqu2.1.20491"/>
</dbReference>
<dbReference type="InterPro" id="IPR036116">
    <property type="entry name" value="FN3_sf"/>
</dbReference>
<evidence type="ECO:0000256" key="3">
    <source>
        <dbReference type="SAM" id="SignalP"/>
    </source>
</evidence>
<feature type="region of interest" description="Disordered" evidence="1">
    <location>
        <begin position="1084"/>
        <end position="1112"/>
    </location>
</feature>
<dbReference type="PROSITE" id="PS50853">
    <property type="entry name" value="FN3"/>
    <property type="match status" value="1"/>
</dbReference>
<dbReference type="InParanoid" id="A0A1X7TYZ7"/>
<evidence type="ECO:0000313" key="5">
    <source>
        <dbReference type="EnsemblMetazoa" id="Aqu2.1.20491_001"/>
    </source>
</evidence>
<accession>A0A1X7TYZ7</accession>